<dbReference type="PANTHER" id="PTHR40465">
    <property type="entry name" value="CHROMOSOME 1, WHOLE GENOME SHOTGUN SEQUENCE"/>
    <property type="match status" value="1"/>
</dbReference>
<gene>
    <name evidence="3" type="ORF">CPB83DRAFT_896670</name>
</gene>
<accession>A0A9P6JME2</accession>
<evidence type="ECO:0000259" key="2">
    <source>
        <dbReference type="Pfam" id="PF20152"/>
    </source>
</evidence>
<comment type="caution">
    <text evidence="3">The sequence shown here is derived from an EMBL/GenBank/DDBJ whole genome shotgun (WGS) entry which is preliminary data.</text>
</comment>
<keyword evidence="1" id="KW-0472">Membrane</keyword>
<dbReference type="OrthoDB" id="3223377at2759"/>
<organism evidence="3 4">
    <name type="scientific">Crepidotus variabilis</name>
    <dbReference type="NCBI Taxonomy" id="179855"/>
    <lineage>
        <taxon>Eukaryota</taxon>
        <taxon>Fungi</taxon>
        <taxon>Dikarya</taxon>
        <taxon>Basidiomycota</taxon>
        <taxon>Agaricomycotina</taxon>
        <taxon>Agaricomycetes</taxon>
        <taxon>Agaricomycetidae</taxon>
        <taxon>Agaricales</taxon>
        <taxon>Agaricineae</taxon>
        <taxon>Crepidotaceae</taxon>
        <taxon>Crepidotus</taxon>
    </lineage>
</organism>
<dbReference type="PANTHER" id="PTHR40465:SF1">
    <property type="entry name" value="DUF6534 DOMAIN-CONTAINING PROTEIN"/>
    <property type="match status" value="1"/>
</dbReference>
<keyword evidence="1" id="KW-1133">Transmembrane helix</keyword>
<feature type="transmembrane region" description="Helical" evidence="1">
    <location>
        <begin position="97"/>
        <end position="117"/>
    </location>
</feature>
<sequence length="319" mass="34759">MSAPAAPPMAIPIPPNIGAIAGPLVVGYLLHWGLFGVLSTQLYIYHIAFPEDPRGTQALVYGVYIVEFVQTILFSYTAFNTFAKGFGNMMAIIDESILWFSVPIMSSAVAMVVQVFYAYRIWKIGESRYVAGVVILLALAQLGGGLATGIIAHEVVDFTKFLNKRTLIATGIWNGASALCDVVIAAAMTFYLQKRSTKWSPTQRVVQKIIRLVIETGTLTAVIALINLALSLLPGQPTYFQATSGILGKMYSNTMMAVFNSRVAMRLAHSESSQSGSAGRFESVSRGNNNAYSSRPIVLEPQRVDFNTNRSHDKISEAF</sequence>
<dbReference type="InterPro" id="IPR045339">
    <property type="entry name" value="DUF6534"/>
</dbReference>
<dbReference type="Proteomes" id="UP000807306">
    <property type="component" value="Unassembled WGS sequence"/>
</dbReference>
<reference evidence="3" key="1">
    <citation type="submission" date="2020-11" db="EMBL/GenBank/DDBJ databases">
        <authorList>
            <consortium name="DOE Joint Genome Institute"/>
            <person name="Ahrendt S."/>
            <person name="Riley R."/>
            <person name="Andreopoulos W."/>
            <person name="Labutti K."/>
            <person name="Pangilinan J."/>
            <person name="Ruiz-Duenas F.J."/>
            <person name="Barrasa J.M."/>
            <person name="Sanchez-Garcia M."/>
            <person name="Camarero S."/>
            <person name="Miyauchi S."/>
            <person name="Serrano A."/>
            <person name="Linde D."/>
            <person name="Babiker R."/>
            <person name="Drula E."/>
            <person name="Ayuso-Fernandez I."/>
            <person name="Pacheco R."/>
            <person name="Padilla G."/>
            <person name="Ferreira P."/>
            <person name="Barriuso J."/>
            <person name="Kellner H."/>
            <person name="Castanera R."/>
            <person name="Alfaro M."/>
            <person name="Ramirez L."/>
            <person name="Pisabarro A.G."/>
            <person name="Kuo A."/>
            <person name="Tritt A."/>
            <person name="Lipzen A."/>
            <person name="He G."/>
            <person name="Yan M."/>
            <person name="Ng V."/>
            <person name="Cullen D."/>
            <person name="Martin F."/>
            <person name="Rosso M.-N."/>
            <person name="Henrissat B."/>
            <person name="Hibbett D."/>
            <person name="Martinez A.T."/>
            <person name="Grigoriev I.V."/>
        </authorList>
    </citation>
    <scope>NUCLEOTIDE SEQUENCE</scope>
    <source>
        <strain evidence="3">CBS 506.95</strain>
    </source>
</reference>
<feature type="transmembrane region" description="Helical" evidence="1">
    <location>
        <begin position="20"/>
        <end position="46"/>
    </location>
</feature>
<name>A0A9P6JME2_9AGAR</name>
<keyword evidence="4" id="KW-1185">Reference proteome</keyword>
<evidence type="ECO:0000256" key="1">
    <source>
        <dbReference type="SAM" id="Phobius"/>
    </source>
</evidence>
<feature type="transmembrane region" description="Helical" evidence="1">
    <location>
        <begin position="129"/>
        <end position="152"/>
    </location>
</feature>
<protein>
    <recommendedName>
        <fullName evidence="2">DUF6534 domain-containing protein</fullName>
    </recommendedName>
</protein>
<dbReference type="Pfam" id="PF20152">
    <property type="entry name" value="DUF6534"/>
    <property type="match status" value="1"/>
</dbReference>
<feature type="transmembrane region" description="Helical" evidence="1">
    <location>
        <begin position="212"/>
        <end position="233"/>
    </location>
</feature>
<feature type="domain" description="DUF6534" evidence="2">
    <location>
        <begin position="177"/>
        <end position="262"/>
    </location>
</feature>
<feature type="transmembrane region" description="Helical" evidence="1">
    <location>
        <begin position="172"/>
        <end position="192"/>
    </location>
</feature>
<proteinExistence type="predicted"/>
<keyword evidence="1" id="KW-0812">Transmembrane</keyword>
<feature type="transmembrane region" description="Helical" evidence="1">
    <location>
        <begin position="58"/>
        <end position="77"/>
    </location>
</feature>
<dbReference type="AlphaFoldDB" id="A0A9P6JME2"/>
<evidence type="ECO:0000313" key="3">
    <source>
        <dbReference type="EMBL" id="KAF9525768.1"/>
    </source>
</evidence>
<evidence type="ECO:0000313" key="4">
    <source>
        <dbReference type="Proteomes" id="UP000807306"/>
    </source>
</evidence>
<dbReference type="EMBL" id="MU157879">
    <property type="protein sequence ID" value="KAF9525768.1"/>
    <property type="molecule type" value="Genomic_DNA"/>
</dbReference>